<name>A0A6J5LM28_9CAUD</name>
<evidence type="ECO:0000313" key="5">
    <source>
        <dbReference type="EMBL" id="CAB4194007.1"/>
    </source>
</evidence>
<gene>
    <name evidence="4" type="ORF">UFOVP1037_23</name>
    <name evidence="5" type="ORF">UFOVP1250_25</name>
    <name evidence="2" type="ORF">UFOVP287_28</name>
    <name evidence="3" type="ORF">UFOVP969_24</name>
</gene>
<sequence>MTYEELEEYANQLLKEREQARADYADAKQALVGVKSSLLRKLNQARLVSRCEQCPLWKEETE</sequence>
<protein>
    <submittedName>
        <fullName evidence="2">Uncharacterized protein</fullName>
    </submittedName>
</protein>
<dbReference type="EMBL" id="LR797199">
    <property type="protein sequence ID" value="CAB4194007.1"/>
    <property type="molecule type" value="Genomic_DNA"/>
</dbReference>
<dbReference type="EMBL" id="LR796998">
    <property type="protein sequence ID" value="CAB4180419.1"/>
    <property type="molecule type" value="Genomic_DNA"/>
</dbReference>
<feature type="coiled-coil region" evidence="1">
    <location>
        <begin position="3"/>
        <end position="30"/>
    </location>
</feature>
<evidence type="ECO:0000313" key="2">
    <source>
        <dbReference type="EMBL" id="CAB4135498.1"/>
    </source>
</evidence>
<evidence type="ECO:0000313" key="4">
    <source>
        <dbReference type="EMBL" id="CAB4180419.1"/>
    </source>
</evidence>
<evidence type="ECO:0000256" key="1">
    <source>
        <dbReference type="SAM" id="Coils"/>
    </source>
</evidence>
<reference evidence="2" key="1">
    <citation type="submission" date="2020-04" db="EMBL/GenBank/DDBJ databases">
        <authorList>
            <person name="Chiriac C."/>
            <person name="Salcher M."/>
            <person name="Ghai R."/>
            <person name="Kavagutti S V."/>
        </authorList>
    </citation>
    <scope>NUCLEOTIDE SEQUENCE</scope>
</reference>
<keyword evidence="1" id="KW-0175">Coiled coil</keyword>
<dbReference type="EMBL" id="LR796925">
    <property type="protein sequence ID" value="CAB4174071.1"/>
    <property type="molecule type" value="Genomic_DNA"/>
</dbReference>
<dbReference type="EMBL" id="LR796303">
    <property type="protein sequence ID" value="CAB4135498.1"/>
    <property type="molecule type" value="Genomic_DNA"/>
</dbReference>
<organism evidence="2">
    <name type="scientific">uncultured Caudovirales phage</name>
    <dbReference type="NCBI Taxonomy" id="2100421"/>
    <lineage>
        <taxon>Viruses</taxon>
        <taxon>Duplodnaviria</taxon>
        <taxon>Heunggongvirae</taxon>
        <taxon>Uroviricota</taxon>
        <taxon>Caudoviricetes</taxon>
        <taxon>Peduoviridae</taxon>
        <taxon>Maltschvirus</taxon>
        <taxon>Maltschvirus maltsch</taxon>
    </lineage>
</organism>
<accession>A0A6J5LM28</accession>
<evidence type="ECO:0000313" key="3">
    <source>
        <dbReference type="EMBL" id="CAB4174071.1"/>
    </source>
</evidence>
<proteinExistence type="predicted"/>